<keyword evidence="3" id="KW-0479">Metal-binding</keyword>
<reference evidence="7 8" key="1">
    <citation type="submission" date="2021-03" db="EMBL/GenBank/DDBJ databases">
        <title>Genomic Encyclopedia of Type Strains, Phase IV (KMG-IV): sequencing the most valuable type-strain genomes for metagenomic binning, comparative biology and taxonomic classification.</title>
        <authorList>
            <person name="Goeker M."/>
        </authorList>
    </citation>
    <scope>NUCLEOTIDE SEQUENCE [LARGE SCALE GENOMIC DNA]</scope>
    <source>
        <strain evidence="7 8">DSM 27138</strain>
    </source>
</reference>
<keyword evidence="4 7" id="KW-0560">Oxidoreductase</keyword>
<dbReference type="PRINTS" id="PR01703">
    <property type="entry name" value="MNSODISMTASE"/>
</dbReference>
<comment type="similarity">
    <text evidence="1">Belongs to the iron/manganese superoxide dismutase family.</text>
</comment>
<dbReference type="Gene3D" id="1.10.287.990">
    <property type="entry name" value="Fe,Mn superoxide dismutase (SOD) domain"/>
    <property type="match status" value="1"/>
</dbReference>
<evidence type="ECO:0000313" key="7">
    <source>
        <dbReference type="EMBL" id="MBP2018063.1"/>
    </source>
</evidence>
<dbReference type="Pfam" id="PF00081">
    <property type="entry name" value="Sod_Fe_N"/>
    <property type="match status" value="1"/>
</dbReference>
<comment type="caution">
    <text evidence="7">The sequence shown here is derived from an EMBL/GenBank/DDBJ whole genome shotgun (WGS) entry which is preliminary data.</text>
</comment>
<dbReference type="Proteomes" id="UP001519289">
    <property type="component" value="Unassembled WGS sequence"/>
</dbReference>
<dbReference type="EMBL" id="JAGGLG010000009">
    <property type="protein sequence ID" value="MBP2018063.1"/>
    <property type="molecule type" value="Genomic_DNA"/>
</dbReference>
<dbReference type="PANTHER" id="PTHR11404">
    <property type="entry name" value="SUPEROXIDE DISMUTASE 2"/>
    <property type="match status" value="1"/>
</dbReference>
<dbReference type="EC" id="1.15.1.1" evidence="2"/>
<evidence type="ECO:0000256" key="1">
    <source>
        <dbReference type="ARBA" id="ARBA00008714"/>
    </source>
</evidence>
<dbReference type="Pfam" id="PF02777">
    <property type="entry name" value="Sod_Fe_C"/>
    <property type="match status" value="1"/>
</dbReference>
<name>A0ABS4JRA3_9FIRM</name>
<feature type="domain" description="Manganese/iron superoxide dismutase C-terminal" evidence="6">
    <location>
        <begin position="194"/>
        <end position="294"/>
    </location>
</feature>
<dbReference type="InterPro" id="IPR036314">
    <property type="entry name" value="SOD_C_sf"/>
</dbReference>
<evidence type="ECO:0000256" key="4">
    <source>
        <dbReference type="ARBA" id="ARBA00023002"/>
    </source>
</evidence>
<evidence type="ECO:0000256" key="3">
    <source>
        <dbReference type="ARBA" id="ARBA00022723"/>
    </source>
</evidence>
<dbReference type="InterPro" id="IPR050265">
    <property type="entry name" value="Fe/Mn_Superoxide_Dismutase"/>
</dbReference>
<dbReference type="InterPro" id="IPR019831">
    <property type="entry name" value="Mn/Fe_SOD_N"/>
</dbReference>
<dbReference type="GO" id="GO:0004784">
    <property type="term" value="F:superoxide dismutase activity"/>
    <property type="evidence" value="ECO:0007669"/>
    <property type="project" value="UniProtKB-EC"/>
</dbReference>
<dbReference type="InterPro" id="IPR019832">
    <property type="entry name" value="Mn/Fe_SOD_C"/>
</dbReference>
<accession>A0ABS4JRA3</accession>
<dbReference type="InterPro" id="IPR019833">
    <property type="entry name" value="Mn/Fe_SOD_BS"/>
</dbReference>
<keyword evidence="8" id="KW-1185">Reference proteome</keyword>
<evidence type="ECO:0000313" key="8">
    <source>
        <dbReference type="Proteomes" id="UP001519289"/>
    </source>
</evidence>
<evidence type="ECO:0000259" key="6">
    <source>
        <dbReference type="Pfam" id="PF02777"/>
    </source>
</evidence>
<proteinExistence type="inferred from homology"/>
<dbReference type="PROSITE" id="PS00088">
    <property type="entry name" value="SOD_MN"/>
    <property type="match status" value="1"/>
</dbReference>
<sequence length="306" mass="34434">MFGFRNDDGASMLYRHVAEWARQARARIAAMEAGGWPAGALAEWQERFARLQADAEAMRTAPVALMAEAYAALDGLAQALTAGEPAAVAAGGEPQRLSPVPPGEHRLPPLPYPYDALEPYIDAETMRLHHDRHHRAYVEGLNRAERALAEARASGDFGLVKHWERELAFNGAGHYLHTLFWESMAPAGGGGPDRAVLAQMQQDFGGFDRFREQFSRAAESVEGGGWAIWVWSPRANRTEILTAEKHQNLSQWDVVPLLPLDVWEHAYYLKYRNDRAAYVENWWNVVNWPAVAERLRQASRLRWEPA</sequence>
<feature type="domain" description="Manganese/iron superoxide dismutase N-terminal" evidence="5">
    <location>
        <begin position="104"/>
        <end position="185"/>
    </location>
</feature>
<evidence type="ECO:0000259" key="5">
    <source>
        <dbReference type="Pfam" id="PF00081"/>
    </source>
</evidence>
<dbReference type="InterPro" id="IPR036324">
    <property type="entry name" value="Mn/Fe_SOD_N_sf"/>
</dbReference>
<dbReference type="Gene3D" id="3.55.40.20">
    <property type="entry name" value="Iron/manganese superoxide dismutase, C-terminal domain"/>
    <property type="match status" value="1"/>
</dbReference>
<protein>
    <recommendedName>
        <fullName evidence="2">superoxide dismutase</fullName>
        <ecNumber evidence="2">1.15.1.1</ecNumber>
    </recommendedName>
</protein>
<dbReference type="InterPro" id="IPR001189">
    <property type="entry name" value="Mn/Fe_SOD"/>
</dbReference>
<dbReference type="SUPFAM" id="SSF46609">
    <property type="entry name" value="Fe,Mn superoxide dismutase (SOD), N-terminal domain"/>
    <property type="match status" value="1"/>
</dbReference>
<evidence type="ECO:0000256" key="2">
    <source>
        <dbReference type="ARBA" id="ARBA00012682"/>
    </source>
</evidence>
<dbReference type="SUPFAM" id="SSF54719">
    <property type="entry name" value="Fe,Mn superoxide dismutase (SOD), C-terminal domain"/>
    <property type="match status" value="1"/>
</dbReference>
<dbReference type="PANTHER" id="PTHR11404:SF6">
    <property type="entry name" value="SUPEROXIDE DISMUTASE [MN], MITOCHONDRIAL"/>
    <property type="match status" value="1"/>
</dbReference>
<organism evidence="7 8">
    <name type="scientific">Symbiobacterium terraclitae</name>
    <dbReference type="NCBI Taxonomy" id="557451"/>
    <lineage>
        <taxon>Bacteria</taxon>
        <taxon>Bacillati</taxon>
        <taxon>Bacillota</taxon>
        <taxon>Clostridia</taxon>
        <taxon>Eubacteriales</taxon>
        <taxon>Symbiobacteriaceae</taxon>
        <taxon>Symbiobacterium</taxon>
    </lineage>
</organism>
<gene>
    <name evidence="7" type="ORF">J2Z79_001462</name>
</gene>